<dbReference type="Pfam" id="PF21685">
    <property type="entry name" value="Fungal_virus_P2_N"/>
    <property type="match status" value="1"/>
</dbReference>
<feature type="domain" description="Capsid protein N-terminal" evidence="3">
    <location>
        <begin position="86"/>
        <end position="453"/>
    </location>
</feature>
<feature type="region of interest" description="Disordered" evidence="2">
    <location>
        <begin position="647"/>
        <end position="682"/>
    </location>
</feature>
<keyword evidence="1" id="KW-0175">Coiled coil</keyword>
<reference evidence="4" key="1">
    <citation type="submission" date="2021-02" db="EMBL/GenBank/DDBJ databases">
        <authorList>
            <person name="Hu C."/>
        </authorList>
    </citation>
    <scope>NUCLEOTIDE SEQUENCE</scope>
    <source>
        <strain evidence="4">DT-10</strain>
    </source>
</reference>
<organism evidence="4">
    <name type="scientific">Alternaria solani chrysovirus 1</name>
    <dbReference type="NCBI Taxonomy" id="2870620"/>
    <lineage>
        <taxon>Viruses</taxon>
        <taxon>Riboviria</taxon>
        <taxon>Orthornavirae</taxon>
        <taxon>Duplornaviricota</taxon>
        <taxon>Chrymotiviricetes</taxon>
        <taxon>Ghabrivirales</taxon>
        <taxon>Alphatotivirineae</taxon>
        <taxon>Chrysoviridae</taxon>
        <taxon>Chrysovirus</taxon>
    </lineage>
</organism>
<protein>
    <submittedName>
        <fullName evidence="4">Putative capsid protein</fullName>
    </submittedName>
</protein>
<evidence type="ECO:0000256" key="2">
    <source>
        <dbReference type="SAM" id="MobiDB-lite"/>
    </source>
</evidence>
<feature type="coiled-coil region" evidence="1">
    <location>
        <begin position="710"/>
        <end position="744"/>
    </location>
</feature>
<evidence type="ECO:0000313" key="4">
    <source>
        <dbReference type="EMBL" id="UCU85913.1"/>
    </source>
</evidence>
<feature type="region of interest" description="Disordered" evidence="2">
    <location>
        <begin position="573"/>
        <end position="620"/>
    </location>
</feature>
<dbReference type="EMBL" id="MW656211">
    <property type="protein sequence ID" value="UCU85913.1"/>
    <property type="molecule type" value="Genomic_RNA"/>
</dbReference>
<evidence type="ECO:0000259" key="3">
    <source>
        <dbReference type="Pfam" id="PF21685"/>
    </source>
</evidence>
<dbReference type="InterPro" id="IPR049324">
    <property type="entry name" value="P2_N_fungal_virus"/>
</dbReference>
<sequence>MDKFNAKKYDRRQAMYMAVRQGAPALQNAVKSADKLEHWDPNNLPNKLKDNKEMLFKGLGNVEAYMERYSASSLDALSDEDTSFGYSIFGDIKRNVMLGANTVGIDVKVNWGNTEVEAETYNGENRKMIVSTNTIAVRSDEGKDLAALSKATGWDRTECYKMQPSQVQTLVTLVDAARAGYNKYTRLVKGMLVYLDLLHNGKQSIRKRIPHMIQYEMNEVLDSYQHRERSYIFCSNADSPEYRVVLSLMSEEYPNQDMLTYGVASIPADGIRNYLVVKGTVGRTVNYTVELTSQMVMASITQYAIESGIADEMESALVTATSLYHNRYLGKVGLPRVVSTIDLIMPMFKPATGVRCARPSITPELATSIGKLHQMCMFLTIKDILIAARSTTKFGFNYSSVVENYLTTQEEVVNVMNDSVTPLKLLDMTPQMKWMYKIDAYAMQDLDSMSMFEVLWLCDGGVTSVRNGGIMAFKKGVSDMMSDNPYHEILTKELSKTNIVFDFSKLPRGNFTIAARYIRDSVERKVKKIEYVTTEVQIARECDYNPQDRVETIVNRRIRVPLSARKEHMLGAKVAWEEHSDSEEPQRPTGKASDETTSVFSSERARSVSPGLSFQSPVSEKRMQATVGLRSSEWKIPPFRRISVAAATKREQRLSSSSSRSGEVRLERGSPNRRRGRPKSPVTAVMRDRSIGSVISAHMKEERKKSATAAEVIEAAVRHAEEEKRNVEKEAKEEEEKITVTVEKMQGAKSTMEMGIENDTDDAAMAEVGLEKFNTVCGKNAEQMYEKLRSKFGVEEVQPRELARFMYILKGTRQKLNVHALTVDDIKHVVSVRDAYDRGYRSSQSGHNRLFREDDGKVLSMEINMRGGRGEKFDPTGVFDPKVVQRLGREFFMVEHERKMILGGN</sequence>
<proteinExistence type="predicted"/>
<evidence type="ECO:0000256" key="1">
    <source>
        <dbReference type="SAM" id="Coils"/>
    </source>
</evidence>
<feature type="compositionally biased region" description="Basic and acidic residues" evidence="2">
    <location>
        <begin position="573"/>
        <end position="586"/>
    </location>
</feature>
<accession>A0A8K1JY67</accession>
<name>A0A8K1JY67_9VIRU</name>